<proteinExistence type="inferred from homology"/>
<dbReference type="PANTHER" id="PTHR38007">
    <property type="entry name" value="CRISPR SYSTEM CMS PROTEIN CSM5"/>
    <property type="match status" value="1"/>
</dbReference>
<accession>A0A5J4S6J1</accession>
<organism evidence="9">
    <name type="scientific">termite gut metagenome</name>
    <dbReference type="NCBI Taxonomy" id="433724"/>
    <lineage>
        <taxon>unclassified sequences</taxon>
        <taxon>metagenomes</taxon>
        <taxon>organismal metagenomes</taxon>
    </lineage>
</organism>
<feature type="domain" description="CRISPR type III-associated protein" evidence="8">
    <location>
        <begin position="12"/>
        <end position="247"/>
    </location>
</feature>
<protein>
    <recommendedName>
        <fullName evidence="3">CRISPR system Cms protein Csm5</fullName>
    </recommendedName>
    <alternativeName>
        <fullName evidence="6">CRISPR type III A-associated protein Csm5</fullName>
    </alternativeName>
</protein>
<evidence type="ECO:0000256" key="4">
    <source>
        <dbReference type="ARBA" id="ARBA00022884"/>
    </source>
</evidence>
<keyword evidence="7" id="KW-0175">Coiled coil</keyword>
<keyword evidence="5" id="KW-0051">Antiviral defense</keyword>
<evidence type="ECO:0000256" key="5">
    <source>
        <dbReference type="ARBA" id="ARBA00023118"/>
    </source>
</evidence>
<feature type="coiled-coil region" evidence="7">
    <location>
        <begin position="355"/>
        <end position="392"/>
    </location>
</feature>
<evidence type="ECO:0000313" key="9">
    <source>
        <dbReference type="EMBL" id="KAA6341696.1"/>
    </source>
</evidence>
<dbReference type="AlphaFoldDB" id="A0A5J4S6J1"/>
<dbReference type="Pfam" id="PF03787">
    <property type="entry name" value="RAMPs"/>
    <property type="match status" value="1"/>
</dbReference>
<dbReference type="InterPro" id="IPR005537">
    <property type="entry name" value="RAMP_III_fam"/>
</dbReference>
<evidence type="ECO:0000256" key="2">
    <source>
        <dbReference type="ARBA" id="ARBA00006680"/>
    </source>
</evidence>
<dbReference type="PANTHER" id="PTHR38007:SF1">
    <property type="entry name" value="CRISPR SYSTEM CMS PROTEIN CSM5"/>
    <property type="match status" value="1"/>
</dbReference>
<evidence type="ECO:0000256" key="7">
    <source>
        <dbReference type="SAM" id="Coils"/>
    </source>
</evidence>
<reference evidence="9" key="1">
    <citation type="submission" date="2019-03" db="EMBL/GenBank/DDBJ databases">
        <title>Single cell metagenomics reveals metabolic interactions within the superorganism composed of flagellate Streblomastix strix and complex community of Bacteroidetes bacteria on its surface.</title>
        <authorList>
            <person name="Treitli S.C."/>
            <person name="Kolisko M."/>
            <person name="Husnik F."/>
            <person name="Keeling P."/>
            <person name="Hampl V."/>
        </authorList>
    </citation>
    <scope>NUCLEOTIDE SEQUENCE</scope>
    <source>
        <strain evidence="9">STM</strain>
    </source>
</reference>
<comment type="function">
    <text evidence="1">This subunit might be involved in maturation of a crRNA intermediate to its mature form.</text>
</comment>
<dbReference type="InterPro" id="IPR010173">
    <property type="entry name" value="CRISPR-assoc_Csm5"/>
</dbReference>
<evidence type="ECO:0000256" key="3">
    <source>
        <dbReference type="ARBA" id="ARBA00016113"/>
    </source>
</evidence>
<sequence length="564" mass="65982">METLNQKYNIAITVLSPLSIGAGVEKDWVKGTDFVIKDKILYRLNLKKMIQSGIDAQRLSTSFAKKNAKEILLIIGNKLEKVSDKTYTFPVDTDNDVKSFIKNELSGNPIIPGSSLKGAIRSIIFKYLKDDNYREPKEKDYFGSAKEGDELMRFIKFSDSEFQKTELVNTKIFNLFKKGNEWNGGWKHERRLTNSQFDPMGFNTIYEAIPPNEQGVCTIMMSDIAFNKIGSHKDKYKGKKEKLFNLNYLFQTINEHTKEYIGKEITFFEKYATEKSDIIVDSLKEILNRIPYDNSSCILKMAAGSGFHSITGDWQYDNYTKIGIERNEGGIPKYKSRKVAIYNEKFYLMGFVSLRQIDEEEIDRIQKAKEAEAQEKVDKERMKQECLALEKQKMVNYENTIQQAKVFYNEEEYIKSIESFEKAKSILPEGKEHREFIAEIQKILDREKEKEELKEMNRQIELSKQIKSQIPLSERLQPIQKIPTLIGGLKTWMKWNNEYLSNGCLSNNDIDVLRKQIFYIYSLMNKRDKELWQNINKWRELSDIIDEDEVNKIIKELKKLNTKQ</sequence>
<evidence type="ECO:0000256" key="1">
    <source>
        <dbReference type="ARBA" id="ARBA00003088"/>
    </source>
</evidence>
<comment type="similarity">
    <text evidence="2">Belongs to the CRISPR-associated Csm5 family.</text>
</comment>
<comment type="caution">
    <text evidence="9">The sequence shown here is derived from an EMBL/GenBank/DDBJ whole genome shotgun (WGS) entry which is preliminary data.</text>
</comment>
<evidence type="ECO:0000256" key="6">
    <source>
        <dbReference type="ARBA" id="ARBA00031720"/>
    </source>
</evidence>
<evidence type="ECO:0000259" key="8">
    <source>
        <dbReference type="Pfam" id="PF03787"/>
    </source>
</evidence>
<keyword evidence="4" id="KW-0694">RNA-binding</keyword>
<dbReference type="GO" id="GO:0003723">
    <property type="term" value="F:RNA binding"/>
    <property type="evidence" value="ECO:0007669"/>
    <property type="project" value="UniProtKB-KW"/>
</dbReference>
<gene>
    <name evidence="9" type="ORF">EZS27_010515</name>
</gene>
<dbReference type="EMBL" id="SNRY01000371">
    <property type="protein sequence ID" value="KAA6341696.1"/>
    <property type="molecule type" value="Genomic_DNA"/>
</dbReference>
<dbReference type="GO" id="GO:0051607">
    <property type="term" value="P:defense response to virus"/>
    <property type="evidence" value="ECO:0007669"/>
    <property type="project" value="UniProtKB-KW"/>
</dbReference>
<name>A0A5J4S6J1_9ZZZZ</name>